<keyword evidence="2" id="KW-0677">Repeat</keyword>
<organism evidence="4 5">
    <name type="scientific">Gloeobacter kilaueensis (strain ATCC BAA-2537 / CCAP 1431/1 / ULC 316 / JS1)</name>
    <dbReference type="NCBI Taxonomy" id="1183438"/>
    <lineage>
        <taxon>Bacteria</taxon>
        <taxon>Bacillati</taxon>
        <taxon>Cyanobacteriota</taxon>
        <taxon>Cyanophyceae</taxon>
        <taxon>Gloeobacterales</taxon>
        <taxon>Gloeobacteraceae</taxon>
        <taxon>Gloeobacter</taxon>
    </lineage>
</organism>
<feature type="repeat" description="WD" evidence="3">
    <location>
        <begin position="504"/>
        <end position="529"/>
    </location>
</feature>
<name>U5QLM1_GLOK1</name>
<keyword evidence="1 3" id="KW-0853">WD repeat</keyword>
<dbReference type="SMART" id="SM00320">
    <property type="entry name" value="WD40"/>
    <property type="match status" value="7"/>
</dbReference>
<dbReference type="OrthoDB" id="530825at2"/>
<feature type="repeat" description="WD" evidence="3">
    <location>
        <begin position="331"/>
        <end position="372"/>
    </location>
</feature>
<dbReference type="RefSeq" id="WP_023173669.1">
    <property type="nucleotide sequence ID" value="NC_022600.1"/>
</dbReference>
<dbReference type="Pfam" id="PF00400">
    <property type="entry name" value="WD40"/>
    <property type="match status" value="7"/>
</dbReference>
<feature type="repeat" description="WD" evidence="3">
    <location>
        <begin position="414"/>
        <end position="455"/>
    </location>
</feature>
<dbReference type="PANTHER" id="PTHR19848">
    <property type="entry name" value="WD40 REPEAT PROTEIN"/>
    <property type="match status" value="1"/>
</dbReference>
<feature type="repeat" description="WD" evidence="3">
    <location>
        <begin position="381"/>
        <end position="413"/>
    </location>
</feature>
<dbReference type="Proteomes" id="UP000017396">
    <property type="component" value="Chromosome"/>
</dbReference>
<evidence type="ECO:0000256" key="2">
    <source>
        <dbReference type="ARBA" id="ARBA00022737"/>
    </source>
</evidence>
<feature type="repeat" description="WD" evidence="3">
    <location>
        <begin position="456"/>
        <end position="497"/>
    </location>
</feature>
<dbReference type="InterPro" id="IPR019775">
    <property type="entry name" value="WD40_repeat_CS"/>
</dbReference>
<evidence type="ECO:0000256" key="1">
    <source>
        <dbReference type="ARBA" id="ARBA00022574"/>
    </source>
</evidence>
<dbReference type="HOGENOM" id="CLU_032884_0_0_3"/>
<dbReference type="PRINTS" id="PR00320">
    <property type="entry name" value="GPROTEINBRPT"/>
</dbReference>
<dbReference type="EMBL" id="CP003587">
    <property type="protein sequence ID" value="AGY58509.1"/>
    <property type="molecule type" value="Genomic_DNA"/>
</dbReference>
<reference evidence="4 5" key="1">
    <citation type="journal article" date="2013" name="PLoS ONE">
        <title>Cultivation and Complete Genome Sequencing of Gloeobacter kilaueensis sp. nov., from a Lava Cave in Kilauea Caldera, Hawai'i.</title>
        <authorList>
            <person name="Saw J.H."/>
            <person name="Schatz M."/>
            <person name="Brown M.V."/>
            <person name="Kunkel D.D."/>
            <person name="Foster J.S."/>
            <person name="Shick H."/>
            <person name="Christensen S."/>
            <person name="Hou S."/>
            <person name="Wan X."/>
            <person name="Donachie S.P."/>
        </authorList>
    </citation>
    <scope>NUCLEOTIDE SEQUENCE [LARGE SCALE GENOMIC DNA]</scope>
    <source>
        <strain evidence="5">JS</strain>
    </source>
</reference>
<dbReference type="InterPro" id="IPR015943">
    <property type="entry name" value="WD40/YVTN_repeat-like_dom_sf"/>
</dbReference>
<evidence type="ECO:0000313" key="4">
    <source>
        <dbReference type="EMBL" id="AGY58509.1"/>
    </source>
</evidence>
<dbReference type="PROSITE" id="PS50082">
    <property type="entry name" value="WD_REPEATS_2"/>
    <property type="match status" value="7"/>
</dbReference>
<dbReference type="InterPro" id="IPR001680">
    <property type="entry name" value="WD40_rpt"/>
</dbReference>
<dbReference type="InterPro" id="IPR001632">
    <property type="entry name" value="WD40_G-protein_beta-like"/>
</dbReference>
<dbReference type="CDD" id="cd00200">
    <property type="entry name" value="WD40"/>
    <property type="match status" value="1"/>
</dbReference>
<dbReference type="KEGG" id="glj:GKIL_2263"/>
<dbReference type="PROSITE" id="PS00678">
    <property type="entry name" value="WD_REPEATS_1"/>
    <property type="match status" value="2"/>
</dbReference>
<dbReference type="InterPro" id="IPR020472">
    <property type="entry name" value="WD40_PAC1"/>
</dbReference>
<dbReference type="STRING" id="1183438.GKIL_2263"/>
<keyword evidence="5" id="KW-1185">Reference proteome</keyword>
<protein>
    <submittedName>
        <fullName evidence="4">Uncharacterized protein</fullName>
    </submittedName>
</protein>
<dbReference type="PANTHER" id="PTHR19848:SF8">
    <property type="entry name" value="F-BOX AND WD REPEAT DOMAIN CONTAINING 7"/>
    <property type="match status" value="1"/>
</dbReference>
<dbReference type="eggNOG" id="COG2319">
    <property type="taxonomic scope" value="Bacteria"/>
</dbReference>
<evidence type="ECO:0000256" key="3">
    <source>
        <dbReference type="PROSITE-ProRule" id="PRU00221"/>
    </source>
</evidence>
<accession>U5QLM1</accession>
<dbReference type="AlphaFoldDB" id="U5QLM1"/>
<dbReference type="PRINTS" id="PR00319">
    <property type="entry name" value="GPROTEINB"/>
</dbReference>
<dbReference type="PROSITE" id="PS50294">
    <property type="entry name" value="WD_REPEATS_REGION"/>
    <property type="match status" value="5"/>
</dbReference>
<dbReference type="InterPro" id="IPR036322">
    <property type="entry name" value="WD40_repeat_dom_sf"/>
</dbReference>
<feature type="repeat" description="WD" evidence="3">
    <location>
        <begin position="289"/>
        <end position="330"/>
    </location>
</feature>
<sequence length="549" mass="59541">MSVSLEPLIYTSLPEKGFVTLACDRVDADTVDAFSEQIVARYWDAYAPPPPDFRAAIVHWDPASERTLFGWLFNDGRDEMGRANVPYFLCYCLCAPLDEEQLSAIFACLEAGPSQFIERRYLKQPPAPSAFADLIAHAALRPGIAVPRALQESAVAIYRKRQPIRLFAPSERLGAVGAVLPQERSGGLRPSLLLVASAAAIVVCATGFVNLYRSSATVGPRASVPSRPTVAALPPQQPWVRASERLLVSHTSPIWATAISPDGHYYAGGDATGAVKLWSADGGLVLRKLSAHRGPVRTVVFTPDGKTLVSAGSDQQIRLWNPATGSLLASLVGHTEPVWSLAISSDGHQLASGGVDRTIRLWDLRTGRLLRGLRTRSWTFAVAFSPDQRLLASGGKDHKIRLWDPATGSLLATLTGHTDAVRALDWSQDGRTLASASWDGTVALWDVPTRRLRTRLRGHRDRVTAVALEPDGKLVASGSIDGTVRFWQADSGRLLRTFRQPEWILSLKFSPDGHLLYGGIRDATLRVWQPAGLSVTSAVPTTGHRPSAV</sequence>
<feature type="repeat" description="WD" evidence="3">
    <location>
        <begin position="247"/>
        <end position="288"/>
    </location>
</feature>
<gene>
    <name evidence="4" type="ORF">GKIL_2263</name>
</gene>
<dbReference type="Gene3D" id="2.130.10.10">
    <property type="entry name" value="YVTN repeat-like/Quinoprotein amine dehydrogenase"/>
    <property type="match status" value="2"/>
</dbReference>
<proteinExistence type="predicted"/>
<evidence type="ECO:0000313" key="5">
    <source>
        <dbReference type="Proteomes" id="UP000017396"/>
    </source>
</evidence>
<dbReference type="SUPFAM" id="SSF50978">
    <property type="entry name" value="WD40 repeat-like"/>
    <property type="match status" value="1"/>
</dbReference>